<dbReference type="GeneID" id="14926705"/>
<proteinExistence type="predicted"/>
<dbReference type="KEGG" id="acan:ACA1_119170"/>
<protein>
    <submittedName>
        <fullName evidence="2">Uncharacterized protein</fullName>
    </submittedName>
</protein>
<reference evidence="2 3" key="1">
    <citation type="journal article" date="2013" name="Genome Biol.">
        <title>Genome of Acanthamoeba castellanii highlights extensive lateral gene transfer and early evolution of tyrosine kinase signaling.</title>
        <authorList>
            <person name="Clarke M."/>
            <person name="Lohan A.J."/>
            <person name="Liu B."/>
            <person name="Lagkouvardos I."/>
            <person name="Roy S."/>
            <person name="Zafar N."/>
            <person name="Bertelli C."/>
            <person name="Schilde C."/>
            <person name="Kianianmomeni A."/>
            <person name="Burglin T.R."/>
            <person name="Frech C."/>
            <person name="Turcotte B."/>
            <person name="Kopec K.O."/>
            <person name="Synnott J.M."/>
            <person name="Choo C."/>
            <person name="Paponov I."/>
            <person name="Finkler A."/>
            <person name="Soon Heng Tan C."/>
            <person name="Hutchins A.P."/>
            <person name="Weinmeier T."/>
            <person name="Rattei T."/>
            <person name="Chu J.S."/>
            <person name="Gimenez G."/>
            <person name="Irimia M."/>
            <person name="Rigden D.J."/>
            <person name="Fitzpatrick D.A."/>
            <person name="Lorenzo-Morales J."/>
            <person name="Bateman A."/>
            <person name="Chiu C.H."/>
            <person name="Tang P."/>
            <person name="Hegemann P."/>
            <person name="Fromm H."/>
            <person name="Raoult D."/>
            <person name="Greub G."/>
            <person name="Miranda-Saavedra D."/>
            <person name="Chen N."/>
            <person name="Nash P."/>
            <person name="Ginger M.L."/>
            <person name="Horn M."/>
            <person name="Schaap P."/>
            <person name="Caler L."/>
            <person name="Loftus B."/>
        </authorList>
    </citation>
    <scope>NUCLEOTIDE SEQUENCE [LARGE SCALE GENOMIC DNA]</scope>
    <source>
        <strain evidence="2 3">Neff</strain>
    </source>
</reference>
<evidence type="ECO:0000256" key="1">
    <source>
        <dbReference type="SAM" id="Phobius"/>
    </source>
</evidence>
<accession>L8HKB6</accession>
<dbReference type="OMA" id="DYTHEGD"/>
<dbReference type="AlphaFoldDB" id="L8HKB6"/>
<keyword evidence="1" id="KW-1133">Transmembrane helix</keyword>
<dbReference type="EMBL" id="KB007797">
    <property type="protein sequence ID" value="ELR25640.1"/>
    <property type="molecule type" value="Genomic_DNA"/>
</dbReference>
<name>L8HKB6_ACACF</name>
<feature type="transmembrane region" description="Helical" evidence="1">
    <location>
        <begin position="12"/>
        <end position="36"/>
    </location>
</feature>
<dbReference type="VEuPathDB" id="AmoebaDB:ACA1_119170"/>
<keyword evidence="3" id="KW-1185">Reference proteome</keyword>
<sequence length="217" mass="25069">MMDRVWLVWSWLRVACTILFHKLVIIVAGCHLNAHLPPSFRLSWRRMLVHDLSKFHPAEIFPYACHYYGTNAGKRRDQDPDFDLAFAHHTAHNDHHPEFFETKSGEVGRMNDAALVEMVADLFAANQAYQGSWPRPGEWAWLQRNWPTLHVHPVDKALLGAILSVLGFEADIPSFDWNDAELAISGEQDDDATAVKKFRELREAYNKKQREHTKKSQ</sequence>
<keyword evidence="1" id="KW-0812">Transmembrane</keyword>
<dbReference type="Proteomes" id="UP000011083">
    <property type="component" value="Unassembled WGS sequence"/>
</dbReference>
<evidence type="ECO:0000313" key="2">
    <source>
        <dbReference type="EMBL" id="ELR25640.1"/>
    </source>
</evidence>
<keyword evidence="1" id="KW-0472">Membrane</keyword>
<dbReference type="InterPro" id="IPR043721">
    <property type="entry name" value="DUF5662"/>
</dbReference>
<gene>
    <name evidence="2" type="ORF">ACA1_119170</name>
</gene>
<dbReference type="Pfam" id="PF18907">
    <property type="entry name" value="DUF5662"/>
    <property type="match status" value="1"/>
</dbReference>
<dbReference type="RefSeq" id="XP_004358073.1">
    <property type="nucleotide sequence ID" value="XM_004358016.1"/>
</dbReference>
<dbReference type="OrthoDB" id="10006501at2759"/>
<organism evidence="2 3">
    <name type="scientific">Acanthamoeba castellanii (strain ATCC 30010 / Neff)</name>
    <dbReference type="NCBI Taxonomy" id="1257118"/>
    <lineage>
        <taxon>Eukaryota</taxon>
        <taxon>Amoebozoa</taxon>
        <taxon>Discosea</taxon>
        <taxon>Longamoebia</taxon>
        <taxon>Centramoebida</taxon>
        <taxon>Acanthamoebidae</taxon>
        <taxon>Acanthamoeba</taxon>
    </lineage>
</organism>
<evidence type="ECO:0000313" key="3">
    <source>
        <dbReference type="Proteomes" id="UP000011083"/>
    </source>
</evidence>